<keyword evidence="2" id="KW-1185">Reference proteome</keyword>
<organism evidence="1 2">
    <name type="scientific">Dickeya phage vB_DsoM_AD1</name>
    <dbReference type="NCBI Taxonomy" id="2283029"/>
    <lineage>
        <taxon>Viruses</taxon>
        <taxon>Duplodnaviria</taxon>
        <taxon>Heunggongvirae</taxon>
        <taxon>Uroviricota</taxon>
        <taxon>Caudoviricetes</taxon>
        <taxon>Alexandravirus</taxon>
        <taxon>Alexandravirus AD1</taxon>
    </lineage>
</organism>
<gene>
    <name evidence="1" type="ORF">AD1_192</name>
</gene>
<evidence type="ECO:0000313" key="1">
    <source>
        <dbReference type="EMBL" id="AXG67236.1"/>
    </source>
</evidence>
<name>A0A384ZYE1_9CAUD</name>
<evidence type="ECO:0000313" key="2">
    <source>
        <dbReference type="Proteomes" id="UP000262440"/>
    </source>
</evidence>
<dbReference type="EMBL" id="MH460463">
    <property type="protein sequence ID" value="AXG67236.1"/>
    <property type="molecule type" value="Genomic_DNA"/>
</dbReference>
<dbReference type="Proteomes" id="UP000262440">
    <property type="component" value="Segment"/>
</dbReference>
<accession>A0A384ZYE1</accession>
<protein>
    <submittedName>
        <fullName evidence="1">Uncharacterized protein</fullName>
    </submittedName>
</protein>
<sequence length="111" mass="11995">MSLIKLNLKEAVKSESAAAALSAFFKGLDKKALFEIIDDGMPSDLSGPNDILDLRFISATGDTARFGIITKDEDEGFNVTGLDIRFEGEFDDEGDIQPTLAAAKKALARLR</sequence>
<reference evidence="1 2" key="1">
    <citation type="journal article" date="2018" name="Front. Microbiol.">
        <title>Jumbo Bacteriophages Are Represented Within an Increasing Diversity of Environmental Viruses Infecting the Emerging Phytopathogen, Dickeya solani.</title>
        <authorList>
            <person name="Day A.W."/>
            <person name="Ahn J."/>
            <person name="Salmond G.P.C."/>
        </authorList>
    </citation>
    <scope>NUCLEOTIDE SEQUENCE [LARGE SCALE GENOMIC DNA]</scope>
</reference>
<proteinExistence type="predicted"/>